<keyword evidence="2" id="KW-1185">Reference proteome</keyword>
<name>A0ACB6QJI9_9PLEO</name>
<proteinExistence type="predicted"/>
<organism evidence="1 2">
    <name type="scientific">Lindgomyces ingoldianus</name>
    <dbReference type="NCBI Taxonomy" id="673940"/>
    <lineage>
        <taxon>Eukaryota</taxon>
        <taxon>Fungi</taxon>
        <taxon>Dikarya</taxon>
        <taxon>Ascomycota</taxon>
        <taxon>Pezizomycotina</taxon>
        <taxon>Dothideomycetes</taxon>
        <taxon>Pleosporomycetidae</taxon>
        <taxon>Pleosporales</taxon>
        <taxon>Lindgomycetaceae</taxon>
        <taxon>Lindgomyces</taxon>
    </lineage>
</organism>
<dbReference type="Proteomes" id="UP000799755">
    <property type="component" value="Unassembled WGS sequence"/>
</dbReference>
<sequence length="294" mass="33443">MEHNRFGSETNNPHPLYALLKFSNRSDRSKRPLSSQCMGKLKDTHSTHWLHRSKEQLEVCIGLKHWKGRQPDKGFCGPGKEQKRAGEPDISSDTLSPLRKPITCPFPPHSPLQFCLFARRFTYFSSNQVQREPRHLSGGFYNSLLTTSVLCMSIQQKNIPWNQVVVEPMDRSLISSLLPQAFLHGPLSSKYHVRRPGPSAAFMRNTDGKKMIGTKFRMMAVEIETEMEETREGAASSHGNDVFETATDPRTFLAILYLTLMAHHVELLIGVLCYTSWPRLGTLRDRSEIDTGME</sequence>
<protein>
    <submittedName>
        <fullName evidence="1">Uncharacterized protein</fullName>
    </submittedName>
</protein>
<accession>A0ACB6QJI9</accession>
<gene>
    <name evidence="1" type="ORF">BDR25DRAFT_359147</name>
</gene>
<evidence type="ECO:0000313" key="2">
    <source>
        <dbReference type="Proteomes" id="UP000799755"/>
    </source>
</evidence>
<dbReference type="EMBL" id="MU003522">
    <property type="protein sequence ID" value="KAF2467124.1"/>
    <property type="molecule type" value="Genomic_DNA"/>
</dbReference>
<evidence type="ECO:0000313" key="1">
    <source>
        <dbReference type="EMBL" id="KAF2467124.1"/>
    </source>
</evidence>
<comment type="caution">
    <text evidence="1">The sequence shown here is derived from an EMBL/GenBank/DDBJ whole genome shotgun (WGS) entry which is preliminary data.</text>
</comment>
<reference evidence="1" key="1">
    <citation type="journal article" date="2020" name="Stud. Mycol.">
        <title>101 Dothideomycetes genomes: a test case for predicting lifestyles and emergence of pathogens.</title>
        <authorList>
            <person name="Haridas S."/>
            <person name="Albert R."/>
            <person name="Binder M."/>
            <person name="Bloem J."/>
            <person name="Labutti K."/>
            <person name="Salamov A."/>
            <person name="Andreopoulos B."/>
            <person name="Baker S."/>
            <person name="Barry K."/>
            <person name="Bills G."/>
            <person name="Bluhm B."/>
            <person name="Cannon C."/>
            <person name="Castanera R."/>
            <person name="Culley D."/>
            <person name="Daum C."/>
            <person name="Ezra D."/>
            <person name="Gonzalez J."/>
            <person name="Henrissat B."/>
            <person name="Kuo A."/>
            <person name="Liang C."/>
            <person name="Lipzen A."/>
            <person name="Lutzoni F."/>
            <person name="Magnuson J."/>
            <person name="Mondo S."/>
            <person name="Nolan M."/>
            <person name="Ohm R."/>
            <person name="Pangilinan J."/>
            <person name="Park H.-J."/>
            <person name="Ramirez L."/>
            <person name="Alfaro M."/>
            <person name="Sun H."/>
            <person name="Tritt A."/>
            <person name="Yoshinaga Y."/>
            <person name="Zwiers L.-H."/>
            <person name="Turgeon B."/>
            <person name="Goodwin S."/>
            <person name="Spatafora J."/>
            <person name="Crous P."/>
            <person name="Grigoriev I."/>
        </authorList>
    </citation>
    <scope>NUCLEOTIDE SEQUENCE</scope>
    <source>
        <strain evidence="1">ATCC 200398</strain>
    </source>
</reference>